<dbReference type="Proteomes" id="UP001549099">
    <property type="component" value="Unassembled WGS sequence"/>
</dbReference>
<protein>
    <submittedName>
        <fullName evidence="4">Aminopeptidase YwaD</fullName>
        <ecNumber evidence="4">3.4.11.10</ecNumber>
        <ecNumber evidence="4">3.4.11.6</ecNumber>
    </submittedName>
</protein>
<keyword evidence="1" id="KW-0732">Signal</keyword>
<dbReference type="EMBL" id="JBEPLW010000001">
    <property type="protein sequence ID" value="MET3574217.1"/>
    <property type="molecule type" value="Genomic_DNA"/>
</dbReference>
<dbReference type="Pfam" id="PF04389">
    <property type="entry name" value="Peptidase_M28"/>
    <property type="match status" value="1"/>
</dbReference>
<evidence type="ECO:0000256" key="1">
    <source>
        <dbReference type="SAM" id="SignalP"/>
    </source>
</evidence>
<dbReference type="PANTHER" id="PTHR12147:SF26">
    <property type="entry name" value="PEPTIDASE M28 DOMAIN-CONTAINING PROTEIN"/>
    <property type="match status" value="1"/>
</dbReference>
<feature type="signal peptide" evidence="1">
    <location>
        <begin position="1"/>
        <end position="24"/>
    </location>
</feature>
<keyword evidence="4" id="KW-0645">Protease</keyword>
<feature type="domain" description="Peptidase M28" evidence="3">
    <location>
        <begin position="244"/>
        <end position="440"/>
    </location>
</feature>
<dbReference type="PANTHER" id="PTHR12147">
    <property type="entry name" value="METALLOPEPTIDASE M28 FAMILY MEMBER"/>
    <property type="match status" value="1"/>
</dbReference>
<evidence type="ECO:0000313" key="4">
    <source>
        <dbReference type="EMBL" id="MET3574217.1"/>
    </source>
</evidence>
<dbReference type="GO" id="GO:0004177">
    <property type="term" value="F:aminopeptidase activity"/>
    <property type="evidence" value="ECO:0007669"/>
    <property type="project" value="UniProtKB-KW"/>
</dbReference>
<dbReference type="InterPro" id="IPR046450">
    <property type="entry name" value="PA_dom_sf"/>
</dbReference>
<dbReference type="RefSeq" id="WP_354194214.1">
    <property type="nucleotide sequence ID" value="NZ_JBEPLW010000001.1"/>
</dbReference>
<sequence length="449" mass="47550">MKTKQKFAALTMSASLLLSGVVLMPADFGGPATAEAAKPGNPAAFDKKITARVDAKRILEDVRKLSVDIGPRVTGTAEEREAAAMIYERLKSYGYEMEVQEFGIPDKMAGHLATSHGEEVKVSIPSGSGVTSAEGLTAPLYDAGLGKPEDFTADASGKIALIQRGEIGFRDKIDNAAAAGAAGVLIYDNTEQSAPPNMSIGGEVPVPVGGIKKVSGEALLQDVLQSNGTVTLRVEALTGLTSQNVIAKRLPKKGGNHEIVYVSAHFDSVPLAPGANDNASGTATALELARVLKSYPIDKEIRFVFVGAEEIGLLGSEYYVSRLTDEEKARSLTNFNMDMVGTAWDNATAIYLNTVDGLPNLSTESAIAAAQRIGTPSELVLYKRGASDHVSFHEAGIPAVNFIRREPGTAALEPYYHSPEDTIEHVSMDRLKEAGDLVGTAVYSVIRSN</sequence>
<feature type="chain" id="PRO_5045493600" evidence="1">
    <location>
        <begin position="25"/>
        <end position="449"/>
    </location>
</feature>
<accession>A0ABV2G7K3</accession>
<dbReference type="SUPFAM" id="SSF52025">
    <property type="entry name" value="PA domain"/>
    <property type="match status" value="1"/>
</dbReference>
<organism evidence="4 5">
    <name type="scientific">Bhargavaea ullalensis</name>
    <dbReference type="NCBI Taxonomy" id="1265685"/>
    <lineage>
        <taxon>Bacteria</taxon>
        <taxon>Bacillati</taxon>
        <taxon>Bacillota</taxon>
        <taxon>Bacilli</taxon>
        <taxon>Bacillales</taxon>
        <taxon>Caryophanaceae</taxon>
        <taxon>Bhargavaea</taxon>
    </lineage>
</organism>
<dbReference type="InterPro" id="IPR003137">
    <property type="entry name" value="PA_domain"/>
</dbReference>
<dbReference type="SUPFAM" id="SSF53187">
    <property type="entry name" value="Zn-dependent exopeptidases"/>
    <property type="match status" value="1"/>
</dbReference>
<keyword evidence="4" id="KW-0378">Hydrolase</keyword>
<keyword evidence="5" id="KW-1185">Reference proteome</keyword>
<evidence type="ECO:0000259" key="2">
    <source>
        <dbReference type="Pfam" id="PF02225"/>
    </source>
</evidence>
<proteinExistence type="predicted"/>
<dbReference type="Gene3D" id="3.50.30.30">
    <property type="match status" value="1"/>
</dbReference>
<dbReference type="Pfam" id="PF02225">
    <property type="entry name" value="PA"/>
    <property type="match status" value="1"/>
</dbReference>
<dbReference type="EC" id="3.4.11.6" evidence="4"/>
<keyword evidence="4" id="KW-0031">Aminopeptidase</keyword>
<name>A0ABV2G7K3_9BACL</name>
<reference evidence="4 5" key="1">
    <citation type="submission" date="2024-06" db="EMBL/GenBank/DDBJ databases">
        <title>Genomic Encyclopedia of Type Strains, Phase IV (KMG-IV): sequencing the most valuable type-strain genomes for metagenomic binning, comparative biology and taxonomic classification.</title>
        <authorList>
            <person name="Goeker M."/>
        </authorList>
    </citation>
    <scope>NUCLEOTIDE SEQUENCE [LARGE SCALE GENOMIC DNA]</scope>
    <source>
        <strain evidence="4 5">DSM 26128</strain>
    </source>
</reference>
<feature type="domain" description="PA" evidence="2">
    <location>
        <begin position="137"/>
        <end position="219"/>
    </location>
</feature>
<gene>
    <name evidence="4" type="ORF">ABID49_000093</name>
</gene>
<dbReference type="InterPro" id="IPR045175">
    <property type="entry name" value="M28_fam"/>
</dbReference>
<dbReference type="EC" id="3.4.11.10" evidence="4"/>
<evidence type="ECO:0000259" key="3">
    <source>
        <dbReference type="Pfam" id="PF04389"/>
    </source>
</evidence>
<dbReference type="Gene3D" id="3.40.630.10">
    <property type="entry name" value="Zn peptidases"/>
    <property type="match status" value="1"/>
</dbReference>
<evidence type="ECO:0000313" key="5">
    <source>
        <dbReference type="Proteomes" id="UP001549099"/>
    </source>
</evidence>
<comment type="caution">
    <text evidence="4">The sequence shown here is derived from an EMBL/GenBank/DDBJ whole genome shotgun (WGS) entry which is preliminary data.</text>
</comment>
<dbReference type="CDD" id="cd02133">
    <property type="entry name" value="PA_C5a_like"/>
    <property type="match status" value="1"/>
</dbReference>
<dbReference type="InterPro" id="IPR007484">
    <property type="entry name" value="Peptidase_M28"/>
</dbReference>